<keyword evidence="2" id="KW-1185">Reference proteome</keyword>
<evidence type="ECO:0000313" key="1">
    <source>
        <dbReference type="EMBL" id="MCQ4040793.1"/>
    </source>
</evidence>
<dbReference type="RefSeq" id="WP_255924729.1">
    <property type="nucleotide sequence ID" value="NZ_JANFNH010000001.1"/>
</dbReference>
<protein>
    <submittedName>
        <fullName evidence="1">Uncharacterized protein</fullName>
    </submittedName>
</protein>
<accession>A0ABT1P5X9</accession>
<name>A0ABT1P5X9_9ACTN</name>
<dbReference type="EMBL" id="JANFNH010000001">
    <property type="protein sequence ID" value="MCQ4040793.1"/>
    <property type="molecule type" value="Genomic_DNA"/>
</dbReference>
<reference evidence="1 2" key="1">
    <citation type="submission" date="2022-06" db="EMBL/GenBank/DDBJ databases">
        <title>Draft genome sequence of type strain Streptomyces rubrisoli DSM 42083.</title>
        <authorList>
            <person name="Duangmal K."/>
            <person name="Klaysubun C."/>
        </authorList>
    </citation>
    <scope>NUCLEOTIDE SEQUENCE [LARGE SCALE GENOMIC DNA]</scope>
    <source>
        <strain evidence="1 2">DSM 42083</strain>
    </source>
</reference>
<evidence type="ECO:0000313" key="2">
    <source>
        <dbReference type="Proteomes" id="UP001206206"/>
    </source>
</evidence>
<proteinExistence type="predicted"/>
<comment type="caution">
    <text evidence="1">The sequence shown here is derived from an EMBL/GenBank/DDBJ whole genome shotgun (WGS) entry which is preliminary data.</text>
</comment>
<sequence>MTASASAATARSVDVVTLPPDAAGVADGGMLPPAGSVVLCVGDAAASSWQQLREAALRGDWQALRDAPVPAPPAPGTRLVAASPLFDLLCAGHTVARDLALPHGCPFRTVTFPYTGGPIRDADFRIVEHPGRDVPAVATSYLLLRRAPELTPLERRLLESVGPDERHLHMGPREPCQTITTMNVITNNIAAAAQAAVDCKHGRGGCGMSESDTVLSEAEIEEITGGADGPAASVADLLATRRRHFSR</sequence>
<gene>
    <name evidence="1" type="ORF">NON19_01830</name>
</gene>
<organism evidence="1 2">
    <name type="scientific">Streptantibioticus rubrisoli</name>
    <dbReference type="NCBI Taxonomy" id="1387313"/>
    <lineage>
        <taxon>Bacteria</taxon>
        <taxon>Bacillati</taxon>
        <taxon>Actinomycetota</taxon>
        <taxon>Actinomycetes</taxon>
        <taxon>Kitasatosporales</taxon>
        <taxon>Streptomycetaceae</taxon>
        <taxon>Streptantibioticus</taxon>
    </lineage>
</organism>
<dbReference type="Proteomes" id="UP001206206">
    <property type="component" value="Unassembled WGS sequence"/>
</dbReference>